<accession>A0AAV9XCR2</accession>
<feature type="compositionally biased region" description="Basic and acidic residues" evidence="1">
    <location>
        <begin position="130"/>
        <end position="146"/>
    </location>
</feature>
<gene>
    <name evidence="2" type="ORF">TWF694_008709</name>
</gene>
<name>A0AAV9XCR2_9PEZI</name>
<sequence length="146" mass="16243">MCRYRVYIYSCGDEEVENPPYLPCSEDYCRLDESDPPIKIRKNTLCGNHASGISPTGPSDGGTSWSRTNSTAKDRGRALGPGEGDPGDRLRHTVSTKIKVAKLVRSLTKKTKEKEQKNNGADGFLPDNHQNSHYEEIGNEMDDLKK</sequence>
<evidence type="ECO:0000313" key="2">
    <source>
        <dbReference type="EMBL" id="KAK6539870.1"/>
    </source>
</evidence>
<feature type="compositionally biased region" description="Basic residues" evidence="1">
    <location>
        <begin position="99"/>
        <end position="109"/>
    </location>
</feature>
<evidence type="ECO:0000256" key="1">
    <source>
        <dbReference type="SAM" id="MobiDB-lite"/>
    </source>
</evidence>
<keyword evidence="3" id="KW-1185">Reference proteome</keyword>
<dbReference type="AlphaFoldDB" id="A0AAV9XCR2"/>
<organism evidence="2 3">
    <name type="scientific">Orbilia ellipsospora</name>
    <dbReference type="NCBI Taxonomy" id="2528407"/>
    <lineage>
        <taxon>Eukaryota</taxon>
        <taxon>Fungi</taxon>
        <taxon>Dikarya</taxon>
        <taxon>Ascomycota</taxon>
        <taxon>Pezizomycotina</taxon>
        <taxon>Orbiliomycetes</taxon>
        <taxon>Orbiliales</taxon>
        <taxon>Orbiliaceae</taxon>
        <taxon>Orbilia</taxon>
    </lineage>
</organism>
<evidence type="ECO:0000313" key="3">
    <source>
        <dbReference type="Proteomes" id="UP001365542"/>
    </source>
</evidence>
<feature type="compositionally biased region" description="Polar residues" evidence="1">
    <location>
        <begin position="51"/>
        <end position="71"/>
    </location>
</feature>
<dbReference type="EMBL" id="JAVHJO010000005">
    <property type="protein sequence ID" value="KAK6539870.1"/>
    <property type="molecule type" value="Genomic_DNA"/>
</dbReference>
<proteinExistence type="predicted"/>
<comment type="caution">
    <text evidence="2">The sequence shown here is derived from an EMBL/GenBank/DDBJ whole genome shotgun (WGS) entry which is preliminary data.</text>
</comment>
<feature type="region of interest" description="Disordered" evidence="1">
    <location>
        <begin position="46"/>
        <end position="146"/>
    </location>
</feature>
<protein>
    <submittedName>
        <fullName evidence="2">Uncharacterized protein</fullName>
    </submittedName>
</protein>
<dbReference type="Proteomes" id="UP001365542">
    <property type="component" value="Unassembled WGS sequence"/>
</dbReference>
<reference evidence="2 3" key="1">
    <citation type="submission" date="2019-10" db="EMBL/GenBank/DDBJ databases">
        <authorList>
            <person name="Palmer J.M."/>
        </authorList>
    </citation>
    <scope>NUCLEOTIDE SEQUENCE [LARGE SCALE GENOMIC DNA]</scope>
    <source>
        <strain evidence="2 3">TWF694</strain>
    </source>
</reference>